<dbReference type="InterPro" id="IPR011047">
    <property type="entry name" value="Quinoprotein_ADH-like_sf"/>
</dbReference>
<proteinExistence type="predicted"/>
<reference evidence="2" key="1">
    <citation type="submission" date="2021-01" db="EMBL/GenBank/DDBJ databases">
        <title>Whole genome shotgun sequence of Catellatospora methionotrophica NBRC 14553.</title>
        <authorList>
            <person name="Komaki H."/>
            <person name="Tamura T."/>
        </authorList>
    </citation>
    <scope>NUCLEOTIDE SEQUENCE</scope>
    <source>
        <strain evidence="2">NBRC 14553</strain>
    </source>
</reference>
<accession>A0A8J3LFC9</accession>
<organism evidence="2 3">
    <name type="scientific">Catellatospora methionotrophica</name>
    <dbReference type="NCBI Taxonomy" id="121620"/>
    <lineage>
        <taxon>Bacteria</taxon>
        <taxon>Bacillati</taxon>
        <taxon>Actinomycetota</taxon>
        <taxon>Actinomycetes</taxon>
        <taxon>Micromonosporales</taxon>
        <taxon>Micromonosporaceae</taxon>
        <taxon>Catellatospora</taxon>
    </lineage>
</organism>
<feature type="domain" description="Pyrrolo-quinoline quinone repeat" evidence="1">
    <location>
        <begin position="70"/>
        <end position="191"/>
    </location>
</feature>
<dbReference type="Pfam" id="PF13360">
    <property type="entry name" value="PQQ_2"/>
    <property type="match status" value="1"/>
</dbReference>
<name>A0A8J3LFC9_9ACTN</name>
<keyword evidence="3" id="KW-1185">Reference proteome</keyword>
<evidence type="ECO:0000313" key="3">
    <source>
        <dbReference type="Proteomes" id="UP000660339"/>
    </source>
</evidence>
<comment type="caution">
    <text evidence="2">The sequence shown here is derived from an EMBL/GenBank/DDBJ whole genome shotgun (WGS) entry which is preliminary data.</text>
</comment>
<dbReference type="Proteomes" id="UP000660339">
    <property type="component" value="Unassembled WGS sequence"/>
</dbReference>
<dbReference type="Gene3D" id="2.130.10.10">
    <property type="entry name" value="YVTN repeat-like/Quinoprotein amine dehydrogenase"/>
    <property type="match status" value="1"/>
</dbReference>
<gene>
    <name evidence="2" type="ORF">Cme02nite_55950</name>
</gene>
<dbReference type="InterPro" id="IPR002372">
    <property type="entry name" value="PQQ_rpt_dom"/>
</dbReference>
<protein>
    <recommendedName>
        <fullName evidence="1">Pyrrolo-quinoline quinone repeat domain-containing protein</fullName>
    </recommendedName>
</protein>
<dbReference type="RefSeq" id="WP_166380951.1">
    <property type="nucleotide sequence ID" value="NZ_BAAATT010000030.1"/>
</dbReference>
<dbReference type="InterPro" id="IPR015943">
    <property type="entry name" value="WD40/YVTN_repeat-like_dom_sf"/>
</dbReference>
<sequence>MDGYSTTGTVAVIDLGVGWREPHPATERPSTRRLLRPLAGAVAVAMMFALGGAARGRQLEELATIAFSPAGDFQIQNDMLLVRDADRLAAYSLADGTRRWDIALPGTRGTSMNSTPTVPGLMVTEMEDRETGRRSTYAVDVDTGAVLWQAEEMLSPYGEVAVAMWSTDQDRGSTQVVVRDVRTGQPRWSAQQVLPAIDYSTMLPDREPMRVWTLQATGELAERDLRDGRVLRRQRLDLAGAVPVDLVAFDGRLIVETRRGEQNTTALYSTADLSPILSTAPLVQRSDCGAFWCATSQPVDLQPTTSPMEIVDKATGLVRQRFPAGSFGMPTPAGLIVGSPEPGPTGLPAIALLDPATASPLFDVTGWDVYLVSTASTTVLARNIGTGPGQVAWLTPDGLDMAQLPVPADRCKFSPRVAACRSGPDTLTMWRRTR</sequence>
<dbReference type="SUPFAM" id="SSF50998">
    <property type="entry name" value="Quinoprotein alcohol dehydrogenase-like"/>
    <property type="match status" value="1"/>
</dbReference>
<dbReference type="AlphaFoldDB" id="A0A8J3LFC9"/>
<dbReference type="EMBL" id="BONJ01000030">
    <property type="protein sequence ID" value="GIG17263.1"/>
    <property type="molecule type" value="Genomic_DNA"/>
</dbReference>
<evidence type="ECO:0000313" key="2">
    <source>
        <dbReference type="EMBL" id="GIG17263.1"/>
    </source>
</evidence>
<evidence type="ECO:0000259" key="1">
    <source>
        <dbReference type="Pfam" id="PF13360"/>
    </source>
</evidence>